<evidence type="ECO:0000313" key="2">
    <source>
        <dbReference type="Proteomes" id="UP000657918"/>
    </source>
</evidence>
<dbReference type="AlphaFoldDB" id="A0A835ME54"/>
<dbReference type="EMBL" id="JADGMS010000018">
    <property type="protein sequence ID" value="KAF9662870.1"/>
    <property type="molecule type" value="Genomic_DNA"/>
</dbReference>
<name>A0A835ME54_9ROSI</name>
<proteinExistence type="predicted"/>
<evidence type="ECO:0000313" key="1">
    <source>
        <dbReference type="EMBL" id="KAF9662870.1"/>
    </source>
</evidence>
<gene>
    <name evidence="1" type="ORF">SADUNF_Sadunf18G0099400</name>
</gene>
<protein>
    <submittedName>
        <fullName evidence="1">Uncharacterized protein</fullName>
    </submittedName>
</protein>
<reference evidence="1 2" key="1">
    <citation type="submission" date="2020-10" db="EMBL/GenBank/DDBJ databases">
        <title>Plant Genome Project.</title>
        <authorList>
            <person name="Zhang R.-G."/>
        </authorList>
    </citation>
    <scope>NUCLEOTIDE SEQUENCE [LARGE SCALE GENOMIC DNA]</scope>
    <source>
        <strain evidence="1">FAFU-HL-1</strain>
        <tissue evidence="1">Leaf</tissue>
    </source>
</reference>
<keyword evidence="2" id="KW-1185">Reference proteome</keyword>
<comment type="caution">
    <text evidence="1">The sequence shown here is derived from an EMBL/GenBank/DDBJ whole genome shotgun (WGS) entry which is preliminary data.</text>
</comment>
<sequence>MRSHLLEKSGHVRNNGENSTGVLYLMAKASSLNVIPQKKLERLSLAETAYQRFFLVSSSTSIMIHHKHTGAS</sequence>
<dbReference type="Proteomes" id="UP000657918">
    <property type="component" value="Unassembled WGS sequence"/>
</dbReference>
<organism evidence="1 2">
    <name type="scientific">Salix dunnii</name>
    <dbReference type="NCBI Taxonomy" id="1413687"/>
    <lineage>
        <taxon>Eukaryota</taxon>
        <taxon>Viridiplantae</taxon>
        <taxon>Streptophyta</taxon>
        <taxon>Embryophyta</taxon>
        <taxon>Tracheophyta</taxon>
        <taxon>Spermatophyta</taxon>
        <taxon>Magnoliopsida</taxon>
        <taxon>eudicotyledons</taxon>
        <taxon>Gunneridae</taxon>
        <taxon>Pentapetalae</taxon>
        <taxon>rosids</taxon>
        <taxon>fabids</taxon>
        <taxon>Malpighiales</taxon>
        <taxon>Salicaceae</taxon>
        <taxon>Saliceae</taxon>
        <taxon>Salix</taxon>
    </lineage>
</organism>
<accession>A0A835ME54</accession>